<evidence type="ECO:0000256" key="5">
    <source>
        <dbReference type="ARBA" id="ARBA00033748"/>
    </source>
</evidence>
<evidence type="ECO:0000259" key="6">
    <source>
        <dbReference type="Pfam" id="PF00296"/>
    </source>
</evidence>
<comment type="similarity">
    <text evidence="5">Belongs to the NtaA/SnaA/DszA monooxygenase family.</text>
</comment>
<evidence type="ECO:0000256" key="1">
    <source>
        <dbReference type="ARBA" id="ARBA00022630"/>
    </source>
</evidence>
<dbReference type="PIRSF" id="PIRSF000337">
    <property type="entry name" value="NTA_MOA"/>
    <property type="match status" value="1"/>
</dbReference>
<dbReference type="InterPro" id="IPR051260">
    <property type="entry name" value="Diverse_substr_monoxygenases"/>
</dbReference>
<accession>A0ABW3UTR2</accession>
<gene>
    <name evidence="7" type="ORF">ACFQ4B_22185</name>
</gene>
<name>A0ABW3UTR2_9BACL</name>
<comment type="caution">
    <text evidence="7">The sequence shown here is derived from an EMBL/GenBank/DDBJ whole genome shotgun (WGS) entry which is preliminary data.</text>
</comment>
<organism evidence="7 8">
    <name type="scientific">Paenibacillus vulneris</name>
    <dbReference type="NCBI Taxonomy" id="1133364"/>
    <lineage>
        <taxon>Bacteria</taxon>
        <taxon>Bacillati</taxon>
        <taxon>Bacillota</taxon>
        <taxon>Bacilli</taxon>
        <taxon>Bacillales</taxon>
        <taxon>Paenibacillaceae</taxon>
        <taxon>Paenibacillus</taxon>
    </lineage>
</organism>
<dbReference type="InterPro" id="IPR036661">
    <property type="entry name" value="Luciferase-like_sf"/>
</dbReference>
<reference evidence="8" key="1">
    <citation type="journal article" date="2019" name="Int. J. Syst. Evol. Microbiol.">
        <title>The Global Catalogue of Microorganisms (GCM) 10K type strain sequencing project: providing services to taxonomists for standard genome sequencing and annotation.</title>
        <authorList>
            <consortium name="The Broad Institute Genomics Platform"/>
            <consortium name="The Broad Institute Genome Sequencing Center for Infectious Disease"/>
            <person name="Wu L."/>
            <person name="Ma J."/>
        </authorList>
    </citation>
    <scope>NUCLEOTIDE SEQUENCE [LARGE SCALE GENOMIC DNA]</scope>
    <source>
        <strain evidence="8">CCUG 53270</strain>
    </source>
</reference>
<dbReference type="EC" id="1.-.-.-" evidence="7"/>
<dbReference type="EMBL" id="JBHTLU010000031">
    <property type="protein sequence ID" value="MFD1222829.1"/>
    <property type="molecule type" value="Genomic_DNA"/>
</dbReference>
<dbReference type="Gene3D" id="3.20.20.30">
    <property type="entry name" value="Luciferase-like domain"/>
    <property type="match status" value="1"/>
</dbReference>
<dbReference type="Pfam" id="PF00296">
    <property type="entry name" value="Bac_luciferase"/>
    <property type="match status" value="1"/>
</dbReference>
<dbReference type="InterPro" id="IPR011251">
    <property type="entry name" value="Luciferase-like_dom"/>
</dbReference>
<dbReference type="RefSeq" id="WP_345588662.1">
    <property type="nucleotide sequence ID" value="NZ_BAABJG010000015.1"/>
</dbReference>
<dbReference type="SUPFAM" id="SSF51679">
    <property type="entry name" value="Bacterial luciferase-like"/>
    <property type="match status" value="1"/>
</dbReference>
<evidence type="ECO:0000256" key="4">
    <source>
        <dbReference type="ARBA" id="ARBA00023033"/>
    </source>
</evidence>
<evidence type="ECO:0000313" key="7">
    <source>
        <dbReference type="EMBL" id="MFD1222829.1"/>
    </source>
</evidence>
<proteinExistence type="inferred from homology"/>
<evidence type="ECO:0000313" key="8">
    <source>
        <dbReference type="Proteomes" id="UP001597180"/>
    </source>
</evidence>
<keyword evidence="1" id="KW-0285">Flavoprotein</keyword>
<dbReference type="PANTHER" id="PTHR30011">
    <property type="entry name" value="ALKANESULFONATE MONOOXYGENASE-RELATED"/>
    <property type="match status" value="1"/>
</dbReference>
<evidence type="ECO:0000256" key="2">
    <source>
        <dbReference type="ARBA" id="ARBA00022643"/>
    </source>
</evidence>
<sequence length="454" mass="50472">MSKPNKKAHFNVFIRGTGHHAAASRHPSVNPDGGLDLEHFANQARIAERGLLDALFVADGYSGVSRRLEPFTLFSALAPLTKHLGFIATVGTTYNDPYHVARQFASLDHISKGRAAWNIVTTAQSAAHNFGRGEHPHVDERYRVGEEFVDVVKQLWDSWEEDALVYDKTSDQRLDSSKVYHINFAGNYYKVKGPLNIPRPPQGYPVLVQAGSSEGGKELAARTADAIFTAQQTLAAAQEFYRDVKGRLAKFGRTPDQLLILPGLCPVIGDTEAEARELEEELFSLLHLERSLSNLSRYFTVNLADYPLDAPVPLDKLRPAEEFRTGITSRRDVIIDAAFREKFTIKQFVSRSAGGHGHITFTGSVLQVADFIEQWIREGGSDGFNILPPIFPKGLEDFVDKVIPELQNRGLFRTEYEGTTLRENYGLARPENQHRKVWAANGQSLAASGEASWA</sequence>
<keyword evidence="8" id="KW-1185">Reference proteome</keyword>
<dbReference type="GO" id="GO:0016491">
    <property type="term" value="F:oxidoreductase activity"/>
    <property type="evidence" value="ECO:0007669"/>
    <property type="project" value="UniProtKB-KW"/>
</dbReference>
<keyword evidence="4" id="KW-0503">Monooxygenase</keyword>
<dbReference type="NCBIfam" id="TIGR03860">
    <property type="entry name" value="FMN_nitrolo"/>
    <property type="match status" value="1"/>
</dbReference>
<feature type="domain" description="Luciferase-like" evidence="6">
    <location>
        <begin position="30"/>
        <end position="283"/>
    </location>
</feature>
<dbReference type="CDD" id="cd01095">
    <property type="entry name" value="Nitrilotriacetate_monoxgenase"/>
    <property type="match status" value="1"/>
</dbReference>
<dbReference type="InterPro" id="IPR016215">
    <property type="entry name" value="NTA_MOA"/>
</dbReference>
<keyword evidence="2" id="KW-0288">FMN</keyword>
<evidence type="ECO:0000256" key="3">
    <source>
        <dbReference type="ARBA" id="ARBA00023002"/>
    </source>
</evidence>
<keyword evidence="3 7" id="KW-0560">Oxidoreductase</keyword>
<dbReference type="Proteomes" id="UP001597180">
    <property type="component" value="Unassembled WGS sequence"/>
</dbReference>
<protein>
    <submittedName>
        <fullName evidence="7">LLM class flavin-dependent oxidoreductase</fullName>
        <ecNumber evidence="7">1.-.-.-</ecNumber>
    </submittedName>
</protein>
<dbReference type="PANTHER" id="PTHR30011:SF16">
    <property type="entry name" value="C2H2 FINGER DOMAIN TRANSCRIPTION FACTOR (EUROFUNG)-RELATED"/>
    <property type="match status" value="1"/>
</dbReference>